<evidence type="ECO:0000313" key="2">
    <source>
        <dbReference type="EMBL" id="KAK8951648.1"/>
    </source>
</evidence>
<gene>
    <name evidence="2" type="ORF">KSP39_PZI003953</name>
</gene>
<dbReference type="AlphaFoldDB" id="A0AAP0BVL4"/>
<feature type="region of interest" description="Disordered" evidence="1">
    <location>
        <begin position="1"/>
        <end position="23"/>
    </location>
</feature>
<keyword evidence="3" id="KW-1185">Reference proteome</keyword>
<reference evidence="2 3" key="1">
    <citation type="journal article" date="2022" name="Nat. Plants">
        <title>Genomes of leafy and leafless Platanthera orchids illuminate the evolution of mycoheterotrophy.</title>
        <authorList>
            <person name="Li M.H."/>
            <person name="Liu K.W."/>
            <person name="Li Z."/>
            <person name="Lu H.C."/>
            <person name="Ye Q.L."/>
            <person name="Zhang D."/>
            <person name="Wang J.Y."/>
            <person name="Li Y.F."/>
            <person name="Zhong Z.M."/>
            <person name="Liu X."/>
            <person name="Yu X."/>
            <person name="Liu D.K."/>
            <person name="Tu X.D."/>
            <person name="Liu B."/>
            <person name="Hao Y."/>
            <person name="Liao X.Y."/>
            <person name="Jiang Y.T."/>
            <person name="Sun W.H."/>
            <person name="Chen J."/>
            <person name="Chen Y.Q."/>
            <person name="Ai Y."/>
            <person name="Zhai J.W."/>
            <person name="Wu S.S."/>
            <person name="Zhou Z."/>
            <person name="Hsiao Y.Y."/>
            <person name="Wu W.L."/>
            <person name="Chen Y.Y."/>
            <person name="Lin Y.F."/>
            <person name="Hsu J.L."/>
            <person name="Li C.Y."/>
            <person name="Wang Z.W."/>
            <person name="Zhao X."/>
            <person name="Zhong W.Y."/>
            <person name="Ma X.K."/>
            <person name="Ma L."/>
            <person name="Huang J."/>
            <person name="Chen G.Z."/>
            <person name="Huang M.Z."/>
            <person name="Huang L."/>
            <person name="Peng D.H."/>
            <person name="Luo Y.B."/>
            <person name="Zou S.Q."/>
            <person name="Chen S.P."/>
            <person name="Lan S."/>
            <person name="Tsai W.C."/>
            <person name="Van de Peer Y."/>
            <person name="Liu Z.J."/>
        </authorList>
    </citation>
    <scope>NUCLEOTIDE SEQUENCE [LARGE SCALE GENOMIC DNA]</scope>
    <source>
        <strain evidence="2">Lor287</strain>
    </source>
</reference>
<comment type="caution">
    <text evidence="2">The sequence shown here is derived from an EMBL/GenBank/DDBJ whole genome shotgun (WGS) entry which is preliminary data.</text>
</comment>
<proteinExistence type="predicted"/>
<dbReference type="Proteomes" id="UP001418222">
    <property type="component" value="Unassembled WGS sequence"/>
</dbReference>
<organism evidence="2 3">
    <name type="scientific">Platanthera zijinensis</name>
    <dbReference type="NCBI Taxonomy" id="2320716"/>
    <lineage>
        <taxon>Eukaryota</taxon>
        <taxon>Viridiplantae</taxon>
        <taxon>Streptophyta</taxon>
        <taxon>Embryophyta</taxon>
        <taxon>Tracheophyta</taxon>
        <taxon>Spermatophyta</taxon>
        <taxon>Magnoliopsida</taxon>
        <taxon>Liliopsida</taxon>
        <taxon>Asparagales</taxon>
        <taxon>Orchidaceae</taxon>
        <taxon>Orchidoideae</taxon>
        <taxon>Orchideae</taxon>
        <taxon>Orchidinae</taxon>
        <taxon>Platanthera</taxon>
    </lineage>
</organism>
<protein>
    <submittedName>
        <fullName evidence="2">Uncharacterized protein</fullName>
    </submittedName>
</protein>
<evidence type="ECO:0000256" key="1">
    <source>
        <dbReference type="SAM" id="MobiDB-lite"/>
    </source>
</evidence>
<accession>A0AAP0BVL4</accession>
<feature type="compositionally biased region" description="Polar residues" evidence="1">
    <location>
        <begin position="1"/>
        <end position="12"/>
    </location>
</feature>
<dbReference type="EMBL" id="JBBWWQ010000003">
    <property type="protein sequence ID" value="KAK8951648.1"/>
    <property type="molecule type" value="Genomic_DNA"/>
</dbReference>
<name>A0AAP0BVL4_9ASPA</name>
<evidence type="ECO:0000313" key="3">
    <source>
        <dbReference type="Proteomes" id="UP001418222"/>
    </source>
</evidence>
<sequence>MRDRSGGSQQILPLSKEKEGKAREENQKLLNGNLENHKLLNGNSGDVADWFVELKSKIVELSLENRISPAGVQDRRAES</sequence>